<organism evidence="7 8">
    <name type="scientific">Actinobacteria bacterium BACL2 MAG-121220-bin52</name>
    <dbReference type="NCBI Taxonomy" id="1655573"/>
    <lineage>
        <taxon>Bacteria</taxon>
        <taxon>Bacillati</taxon>
        <taxon>Actinomycetota</taxon>
        <taxon>Actinomycetes</taxon>
        <taxon>Actinomycetes incertae sedis</taxon>
        <taxon>ac1 cluster</taxon>
    </lineage>
</organism>
<feature type="transmembrane region" description="Helical" evidence="6">
    <location>
        <begin position="6"/>
        <end position="25"/>
    </location>
</feature>
<feature type="transmembrane region" description="Helical" evidence="6">
    <location>
        <begin position="45"/>
        <end position="70"/>
    </location>
</feature>
<feature type="transmembrane region" description="Helical" evidence="6">
    <location>
        <begin position="364"/>
        <end position="388"/>
    </location>
</feature>
<evidence type="ECO:0000256" key="2">
    <source>
        <dbReference type="ARBA" id="ARBA00022475"/>
    </source>
</evidence>
<keyword evidence="3 6" id="KW-0812">Transmembrane</keyword>
<feature type="transmembrane region" description="Helical" evidence="6">
    <location>
        <begin position="482"/>
        <end position="505"/>
    </location>
</feature>
<evidence type="ECO:0000313" key="7">
    <source>
        <dbReference type="EMBL" id="KRO33713.1"/>
    </source>
</evidence>
<name>A0A0R2P721_9ACTN</name>
<keyword evidence="4 6" id="KW-1133">Transmembrane helix</keyword>
<accession>A0A0R2P721</accession>
<evidence type="ECO:0000313" key="8">
    <source>
        <dbReference type="Proteomes" id="UP000054017"/>
    </source>
</evidence>
<feature type="transmembrane region" description="Helical" evidence="6">
    <location>
        <begin position="238"/>
        <end position="261"/>
    </location>
</feature>
<feature type="transmembrane region" description="Helical" evidence="6">
    <location>
        <begin position="534"/>
        <end position="556"/>
    </location>
</feature>
<feature type="transmembrane region" description="Helical" evidence="6">
    <location>
        <begin position="335"/>
        <end position="358"/>
    </location>
</feature>
<proteinExistence type="predicted"/>
<evidence type="ECO:0000256" key="6">
    <source>
        <dbReference type="SAM" id="Phobius"/>
    </source>
</evidence>
<comment type="caution">
    <text evidence="7">The sequence shown here is derived from an EMBL/GenBank/DDBJ whole genome shotgun (WGS) entry which is preliminary data.</text>
</comment>
<dbReference type="Proteomes" id="UP000054017">
    <property type="component" value="Unassembled WGS sequence"/>
</dbReference>
<evidence type="ECO:0000256" key="3">
    <source>
        <dbReference type="ARBA" id="ARBA00022692"/>
    </source>
</evidence>
<feature type="transmembrane region" description="Helical" evidence="6">
    <location>
        <begin position="417"/>
        <end position="437"/>
    </location>
</feature>
<feature type="transmembrane region" description="Helical" evidence="6">
    <location>
        <begin position="177"/>
        <end position="197"/>
    </location>
</feature>
<feature type="transmembrane region" description="Helical" evidence="6">
    <location>
        <begin position="113"/>
        <end position="131"/>
    </location>
</feature>
<keyword evidence="5 6" id="KW-0472">Membrane</keyword>
<sequence>MFFDLANSALAVLVIGLLISLAFLLPENQGRLEQSASTTLQGLKLVSGLWFLISIGYLLSSLAEIFGSGIGEILKVNILQSFITQITLGKLLAYQVIVALLVFIFSNLIKKNGGALALLILALSGIAAPLFQSHSSSQGSHSLAIGSLVIHVIALSFWIGSVIALKIMPSQLQTLAFSRVSIIALWSSMAVVLTGFANAWTRLGLSQDWFTGYGALISLKIVLTLFIFIIASRVRNSLSVNALVTFEIGVMATILGIGSILNRFTPEESGEIEFDRIRELVGISMPSEPTLSRVFFEYEANGLALGALIFATALYIRGVVALARRGDRWPVGRTISFAIGISLLDYATSGGLGLYSHFSFQYHMIAHMVLSMIAPIAIILSAPITLALRTLPIGRDKSERGIRGMLIQALHSRPSRVITHPISALAIFDGSLFALYFTPLFSNLMSGHFGHLIMNFHFIAAGLLFFHVIVGIDPNPRKVHHLVRVVILLAAMSIHAFFSIALMSANELIDGGFYQLLDRAWATDLLSDQKAGAAIGWAMGEIPIVIALVATFIQWVRSDAREAKRADRRSNTDLAEYNAYLEQLSRKNNSSQDK</sequence>
<comment type="subcellular location">
    <subcellularLocation>
        <location evidence="1">Cell membrane</location>
        <topology evidence="1">Multi-pass membrane protein</topology>
    </subcellularLocation>
</comment>
<feature type="transmembrane region" description="Helical" evidence="6">
    <location>
        <begin position="209"/>
        <end position="231"/>
    </location>
</feature>
<feature type="transmembrane region" description="Helical" evidence="6">
    <location>
        <begin position="303"/>
        <end position="323"/>
    </location>
</feature>
<dbReference type="AlphaFoldDB" id="A0A0R2P721"/>
<evidence type="ECO:0000256" key="5">
    <source>
        <dbReference type="ARBA" id="ARBA00023136"/>
    </source>
</evidence>
<feature type="transmembrane region" description="Helical" evidence="6">
    <location>
        <begin position="143"/>
        <end position="165"/>
    </location>
</feature>
<dbReference type="EMBL" id="LIAX01000012">
    <property type="protein sequence ID" value="KRO33713.1"/>
    <property type="molecule type" value="Genomic_DNA"/>
</dbReference>
<reference evidence="7 8" key="1">
    <citation type="submission" date="2015-10" db="EMBL/GenBank/DDBJ databases">
        <title>Metagenome-Assembled Genomes uncover a global brackish microbiome.</title>
        <authorList>
            <person name="Hugerth L.W."/>
            <person name="Larsson J."/>
            <person name="Alneberg J."/>
            <person name="Lindh M.V."/>
            <person name="Legrand C."/>
            <person name="Pinhassi J."/>
            <person name="Andersson A.F."/>
        </authorList>
    </citation>
    <scope>NUCLEOTIDE SEQUENCE [LARGE SCALE GENOMIC DNA]</scope>
    <source>
        <strain evidence="7">BACL2 MAG-121220-bin52</strain>
    </source>
</reference>
<evidence type="ECO:0000256" key="4">
    <source>
        <dbReference type="ARBA" id="ARBA00022989"/>
    </source>
</evidence>
<feature type="transmembrane region" description="Helical" evidence="6">
    <location>
        <begin position="449"/>
        <end position="470"/>
    </location>
</feature>
<dbReference type="InterPro" id="IPR019108">
    <property type="entry name" value="Caa3_assmbl_CtaG-rel"/>
</dbReference>
<dbReference type="GO" id="GO:0005886">
    <property type="term" value="C:plasma membrane"/>
    <property type="evidence" value="ECO:0007669"/>
    <property type="project" value="UniProtKB-SubCell"/>
</dbReference>
<keyword evidence="2" id="KW-1003">Cell membrane</keyword>
<evidence type="ECO:0008006" key="9">
    <source>
        <dbReference type="Google" id="ProtNLM"/>
    </source>
</evidence>
<protein>
    <recommendedName>
        <fullName evidence="9">Copper resistance protein D domain-containing protein</fullName>
    </recommendedName>
</protein>
<evidence type="ECO:0000256" key="1">
    <source>
        <dbReference type="ARBA" id="ARBA00004651"/>
    </source>
</evidence>
<dbReference type="Pfam" id="PF09678">
    <property type="entry name" value="Caa3_CtaG"/>
    <property type="match status" value="1"/>
</dbReference>
<feature type="transmembrane region" description="Helical" evidence="6">
    <location>
        <begin position="82"/>
        <end position="106"/>
    </location>
</feature>
<gene>
    <name evidence="7" type="ORF">ABR65_04225</name>
</gene>